<protein>
    <recommendedName>
        <fullName evidence="2">BHLH domain-containing protein</fullName>
    </recommendedName>
</protein>
<organism evidence="3 4">
    <name type="scientific">Coniochaeta pulveracea</name>
    <dbReference type="NCBI Taxonomy" id="177199"/>
    <lineage>
        <taxon>Eukaryota</taxon>
        <taxon>Fungi</taxon>
        <taxon>Dikarya</taxon>
        <taxon>Ascomycota</taxon>
        <taxon>Pezizomycotina</taxon>
        <taxon>Sordariomycetes</taxon>
        <taxon>Sordariomycetidae</taxon>
        <taxon>Coniochaetales</taxon>
        <taxon>Coniochaetaceae</taxon>
        <taxon>Coniochaeta</taxon>
    </lineage>
</organism>
<dbReference type="SUPFAM" id="SSF47459">
    <property type="entry name" value="HLH, helix-loop-helix DNA-binding domain"/>
    <property type="match status" value="1"/>
</dbReference>
<feature type="compositionally biased region" description="Acidic residues" evidence="1">
    <location>
        <begin position="229"/>
        <end position="240"/>
    </location>
</feature>
<accession>A0A420Y0Z9</accession>
<feature type="region of interest" description="Disordered" evidence="1">
    <location>
        <begin position="207"/>
        <end position="319"/>
    </location>
</feature>
<feature type="region of interest" description="Disordered" evidence="1">
    <location>
        <begin position="35"/>
        <end position="161"/>
    </location>
</feature>
<dbReference type="GO" id="GO:0046983">
    <property type="term" value="F:protein dimerization activity"/>
    <property type="evidence" value="ECO:0007669"/>
    <property type="project" value="InterPro"/>
</dbReference>
<evidence type="ECO:0000313" key="3">
    <source>
        <dbReference type="EMBL" id="RKU41597.1"/>
    </source>
</evidence>
<dbReference type="SMART" id="SM00353">
    <property type="entry name" value="HLH"/>
    <property type="match status" value="1"/>
</dbReference>
<dbReference type="STRING" id="177199.A0A420Y0Z9"/>
<dbReference type="PROSITE" id="PS50888">
    <property type="entry name" value="BHLH"/>
    <property type="match status" value="1"/>
</dbReference>
<proteinExistence type="predicted"/>
<dbReference type="Pfam" id="PF00010">
    <property type="entry name" value="HLH"/>
    <property type="match status" value="1"/>
</dbReference>
<comment type="caution">
    <text evidence="3">The sequence shown here is derived from an EMBL/GenBank/DDBJ whole genome shotgun (WGS) entry which is preliminary data.</text>
</comment>
<dbReference type="EMBL" id="QVQW01000071">
    <property type="protein sequence ID" value="RKU41597.1"/>
    <property type="molecule type" value="Genomic_DNA"/>
</dbReference>
<keyword evidence="4" id="KW-1185">Reference proteome</keyword>
<dbReference type="InterPro" id="IPR036638">
    <property type="entry name" value="HLH_DNA-bd_sf"/>
</dbReference>
<feature type="compositionally biased region" description="Basic residues" evidence="1">
    <location>
        <begin position="143"/>
        <end position="159"/>
    </location>
</feature>
<feature type="region of interest" description="Disordered" evidence="1">
    <location>
        <begin position="1"/>
        <end position="22"/>
    </location>
</feature>
<dbReference type="PANTHER" id="PTHR46266:SF4">
    <property type="entry name" value="TRANSCRIPTION FACTOR TT8"/>
    <property type="match status" value="1"/>
</dbReference>
<feature type="domain" description="BHLH" evidence="2">
    <location>
        <begin position="145"/>
        <end position="195"/>
    </location>
</feature>
<dbReference type="OrthoDB" id="690068at2759"/>
<dbReference type="AlphaFoldDB" id="A0A420Y0Z9"/>
<name>A0A420Y0Z9_9PEZI</name>
<dbReference type="InterPro" id="IPR011598">
    <property type="entry name" value="bHLH_dom"/>
</dbReference>
<gene>
    <name evidence="3" type="ORF">DL546_000531</name>
</gene>
<sequence length="354" mass="38459">MPQPTLLPTPVSSTDISAQDGTKQLASLQTCFELPPAALAQEPSPAEDKQSPPRISLQASESVKSRRRSSAAMAPSKDQFTLPPPPTRTRKIIQMKPRAQQKEPGIAAAAAGTVQDESDQPQTTTAGNKRKQAPSATSAAGRKMARKTAHSLIERRRRSKMNEEFGTLKDMVPACTGEMHKLAILQATIEYVRYLEDCITQLKAQNHAVSQAPQPPRFQPSSYTRQTSPDDDDDDEEEEATSPPPAPATSNSRTQHPSASPIVDPQIRKDSISSASSDHRDHSYSVSATTSPAFGPQYQHRESFGSALTSPALEPQRDLDHEVTSALLTLSQTDRRAPGYFSGRGMSVRDLLTP</sequence>
<feature type="compositionally biased region" description="Polar residues" evidence="1">
    <location>
        <begin position="10"/>
        <end position="22"/>
    </location>
</feature>
<dbReference type="PANTHER" id="PTHR46266">
    <property type="entry name" value="TRANSCRIPTION FACTOR TT8"/>
    <property type="match status" value="1"/>
</dbReference>
<reference evidence="3 4" key="1">
    <citation type="submission" date="2018-08" db="EMBL/GenBank/DDBJ databases">
        <title>Draft genome of the lignicolous fungus Coniochaeta pulveracea.</title>
        <authorList>
            <person name="Borstlap C.J."/>
            <person name="De Witt R.N."/>
            <person name="Botha A."/>
            <person name="Volschenk H."/>
        </authorList>
    </citation>
    <scope>NUCLEOTIDE SEQUENCE [LARGE SCALE GENOMIC DNA]</scope>
    <source>
        <strain evidence="3 4">CAB683</strain>
    </source>
</reference>
<evidence type="ECO:0000313" key="4">
    <source>
        <dbReference type="Proteomes" id="UP000275385"/>
    </source>
</evidence>
<dbReference type="Proteomes" id="UP000275385">
    <property type="component" value="Unassembled WGS sequence"/>
</dbReference>
<evidence type="ECO:0000259" key="2">
    <source>
        <dbReference type="PROSITE" id="PS50888"/>
    </source>
</evidence>
<feature type="compositionally biased region" description="Basic and acidic residues" evidence="1">
    <location>
        <begin position="266"/>
        <end position="283"/>
    </location>
</feature>
<evidence type="ECO:0000256" key="1">
    <source>
        <dbReference type="SAM" id="MobiDB-lite"/>
    </source>
</evidence>
<dbReference type="Gene3D" id="4.10.280.10">
    <property type="entry name" value="Helix-loop-helix DNA-binding domain"/>
    <property type="match status" value="1"/>
</dbReference>